<organism evidence="3 4">
    <name type="scientific">Roseiarcus fermentans</name>
    <dbReference type="NCBI Taxonomy" id="1473586"/>
    <lineage>
        <taxon>Bacteria</taxon>
        <taxon>Pseudomonadati</taxon>
        <taxon>Pseudomonadota</taxon>
        <taxon>Alphaproteobacteria</taxon>
        <taxon>Hyphomicrobiales</taxon>
        <taxon>Roseiarcaceae</taxon>
        <taxon>Roseiarcus</taxon>
    </lineage>
</organism>
<evidence type="ECO:0000313" key="4">
    <source>
        <dbReference type="Proteomes" id="UP000253529"/>
    </source>
</evidence>
<feature type="signal peptide" evidence="1">
    <location>
        <begin position="1"/>
        <end position="17"/>
    </location>
</feature>
<accession>A0A366FMJ7</accession>
<protein>
    <submittedName>
        <fullName evidence="3">Putative phage protein (TIGR02218 family)</fullName>
    </submittedName>
</protein>
<name>A0A366FMJ7_9HYPH</name>
<evidence type="ECO:0000313" key="3">
    <source>
        <dbReference type="EMBL" id="RBP15858.1"/>
    </source>
</evidence>
<reference evidence="3 4" key="1">
    <citation type="submission" date="2018-06" db="EMBL/GenBank/DDBJ databases">
        <title>Genomic Encyclopedia of Type Strains, Phase IV (KMG-IV): sequencing the most valuable type-strain genomes for metagenomic binning, comparative biology and taxonomic classification.</title>
        <authorList>
            <person name="Goeker M."/>
        </authorList>
    </citation>
    <scope>NUCLEOTIDE SEQUENCE [LARGE SCALE GENOMIC DNA]</scope>
    <source>
        <strain evidence="3 4">DSM 24875</strain>
    </source>
</reference>
<dbReference type="NCBIfam" id="TIGR02218">
    <property type="entry name" value="phg_TIGR02218"/>
    <property type="match status" value="1"/>
</dbReference>
<comment type="caution">
    <text evidence="3">The sequence shown here is derived from an EMBL/GenBank/DDBJ whole genome shotgun (WGS) entry which is preliminary data.</text>
</comment>
<proteinExistence type="predicted"/>
<feature type="domain" description="Bacteriophage phiJL001 Gp84 C-terminal" evidence="2">
    <location>
        <begin position="210"/>
        <end position="283"/>
    </location>
</feature>
<evidence type="ECO:0000259" key="2">
    <source>
        <dbReference type="Pfam" id="PF09356"/>
    </source>
</evidence>
<dbReference type="AlphaFoldDB" id="A0A366FMJ7"/>
<dbReference type="Pfam" id="PF09356">
    <property type="entry name" value="Phage_BR0599"/>
    <property type="match status" value="1"/>
</dbReference>
<dbReference type="OrthoDB" id="1633386at2"/>
<evidence type="ECO:0000256" key="1">
    <source>
        <dbReference type="SAM" id="SignalP"/>
    </source>
</evidence>
<dbReference type="RefSeq" id="WP_113888678.1">
    <property type="nucleotide sequence ID" value="NZ_QNRK01000007.1"/>
</dbReference>
<dbReference type="Proteomes" id="UP000253529">
    <property type="component" value="Unassembled WGS sequence"/>
</dbReference>
<dbReference type="InterPro" id="IPR011928">
    <property type="entry name" value="Phage_phiJL001_Gp84"/>
</dbReference>
<keyword evidence="1" id="KW-0732">Signal</keyword>
<dbReference type="EMBL" id="QNRK01000007">
    <property type="protein sequence ID" value="RBP15858.1"/>
    <property type="molecule type" value="Genomic_DNA"/>
</dbReference>
<dbReference type="InterPro" id="IPR018964">
    <property type="entry name" value="Phage_phiJL001_Gp84_C"/>
</dbReference>
<dbReference type="Pfam" id="PF09931">
    <property type="entry name" value="Phage_phiJL001_Gp84_N"/>
    <property type="match status" value="1"/>
</dbReference>
<gene>
    <name evidence="3" type="ORF">DFR50_107128</name>
</gene>
<sequence length="289" mass="29594">MKTASTALLALINAARAAPDSTLAFADCFTFTLSTGTAYRWTDVDVAIVYNGATFLASGPLVQGLKYKASVGLEVDKQQITVAARPTDLVNGAPLLVALRDGAFDGASVQRDRAFLTAPGGSVVGAVTLFKGRVSTVDQVGRTQATLTIASDLVVLDYDMPRNLFSPTCVHTLYDAGCGVPRGAYAANGTAGAGSTASAIAFPGAAAGHAQGAIVFSSGANANVRATVKSVAVGSALTLIYPLPFAPAAGDAFTVYAGCDHTQNTCGARFSNLARFRGFPYVPPPQLAY</sequence>
<keyword evidence="4" id="KW-1185">Reference proteome</keyword>
<feature type="chain" id="PRO_5016759467" evidence="1">
    <location>
        <begin position="18"/>
        <end position="289"/>
    </location>
</feature>